<evidence type="ECO:0000313" key="1">
    <source>
        <dbReference type="EMBL" id="QLI81884.1"/>
    </source>
</evidence>
<protein>
    <submittedName>
        <fullName evidence="1">Uncharacterized protein</fullName>
    </submittedName>
</protein>
<proteinExistence type="predicted"/>
<gene>
    <name evidence="1" type="ORF">HZU75_10215</name>
</gene>
<dbReference type="KEGG" id="cfon:HZU75_10215"/>
<sequence>MTEQVKTEVPADWHVILRPNHDRKVAAKSKLYRLRNNQPERLAQLEEIVGDSKFKYNRFKRVIDSPEKFLVDRLRQACVEVIGHDRDLVHYLIAIAIERSEAAKKR</sequence>
<accession>A0A7D5ZF22</accession>
<organism evidence="1 2">
    <name type="scientific">Chitinibacter fontanus</name>
    <dbReference type="NCBI Taxonomy" id="1737446"/>
    <lineage>
        <taxon>Bacteria</taxon>
        <taxon>Pseudomonadati</taxon>
        <taxon>Pseudomonadota</taxon>
        <taxon>Betaproteobacteria</taxon>
        <taxon>Neisseriales</taxon>
        <taxon>Chitinibacteraceae</taxon>
        <taxon>Chitinibacter</taxon>
    </lineage>
</organism>
<name>A0A7D5ZF22_9NEIS</name>
<dbReference type="EMBL" id="CP058952">
    <property type="protein sequence ID" value="QLI81884.1"/>
    <property type="molecule type" value="Genomic_DNA"/>
</dbReference>
<dbReference type="RefSeq" id="WP_180305991.1">
    <property type="nucleotide sequence ID" value="NZ_CP058952.1"/>
</dbReference>
<keyword evidence="2" id="KW-1185">Reference proteome</keyword>
<dbReference type="AlphaFoldDB" id="A0A7D5ZF22"/>
<evidence type="ECO:0000313" key="2">
    <source>
        <dbReference type="Proteomes" id="UP000510822"/>
    </source>
</evidence>
<reference evidence="1 2" key="1">
    <citation type="journal article" date="2016" name="Int. J. Syst. Evol. Microbiol.">
        <title>Chitinibacter fontanus sp. nov., isolated from a spring.</title>
        <authorList>
            <person name="Sheu S.Y."/>
            <person name="Li Y.S."/>
            <person name="Young C.C."/>
            <person name="Chen W.M."/>
        </authorList>
    </citation>
    <scope>NUCLEOTIDE SEQUENCE [LARGE SCALE GENOMIC DNA]</scope>
    <source>
        <strain evidence="1 2">STM-7</strain>
    </source>
</reference>
<dbReference type="Proteomes" id="UP000510822">
    <property type="component" value="Chromosome"/>
</dbReference>